<dbReference type="InterPro" id="IPR013216">
    <property type="entry name" value="Methyltransf_11"/>
</dbReference>
<dbReference type="STRING" id="7998.ENSIPUP00000006979"/>
<evidence type="ECO:0000256" key="5">
    <source>
        <dbReference type="HAMAP-Rule" id="MF_03190"/>
    </source>
</evidence>
<dbReference type="PANTHER" id="PTHR43464:SF19">
    <property type="entry name" value="UBIQUINONE BIOSYNTHESIS O-METHYLTRANSFERASE, MITOCHONDRIAL"/>
    <property type="match status" value="1"/>
</dbReference>
<dbReference type="OMA" id="LASRWWD"/>
<comment type="catalytic activity">
    <reaction evidence="5">
        <text>a 3-demethylubiquinone + S-adenosyl-L-methionine = a ubiquinone + S-adenosyl-L-homocysteine</text>
        <dbReference type="Rhea" id="RHEA:81215"/>
        <dbReference type="Rhea" id="RHEA-COMP:9565"/>
        <dbReference type="Rhea" id="RHEA-COMP:19654"/>
        <dbReference type="ChEBI" id="CHEBI:16389"/>
        <dbReference type="ChEBI" id="CHEBI:57856"/>
        <dbReference type="ChEBI" id="CHEBI:59789"/>
        <dbReference type="ChEBI" id="CHEBI:231825"/>
    </reaction>
</comment>
<feature type="domain" description="Methyltransferase type 11" evidence="6">
    <location>
        <begin position="133"/>
        <end position="234"/>
    </location>
</feature>
<dbReference type="CTD" id="51805"/>
<dbReference type="GO" id="GO:0046872">
    <property type="term" value="F:metal ion binding"/>
    <property type="evidence" value="ECO:0007669"/>
    <property type="project" value="UniProtKB-KW"/>
</dbReference>
<keyword evidence="3 5" id="KW-0831">Ubiquinone biosynthesis</keyword>
<keyword evidence="8" id="KW-0830">Ubiquinone</keyword>
<evidence type="ECO:0000256" key="2">
    <source>
        <dbReference type="ARBA" id="ARBA00022679"/>
    </source>
</evidence>
<evidence type="ECO:0000256" key="4">
    <source>
        <dbReference type="ARBA" id="ARBA00022691"/>
    </source>
</evidence>
<feature type="binding site" evidence="5">
    <location>
        <position position="206"/>
    </location>
    <ligand>
        <name>S-adenosyl-L-methionine</name>
        <dbReference type="ChEBI" id="CHEBI:59789"/>
    </ligand>
</feature>
<dbReference type="AlphaFoldDB" id="A0A2D0T6E2"/>
<dbReference type="EC" id="2.1.1.64" evidence="5"/>
<accession>A0A2D0T6E2</accession>
<feature type="binding site" evidence="5">
    <location>
        <position position="210"/>
    </location>
    <ligand>
        <name>Mg(2+)</name>
        <dbReference type="ChEBI" id="CHEBI:18420"/>
    </ligand>
</feature>
<feature type="binding site" evidence="5">
    <location>
        <position position="106"/>
    </location>
    <ligand>
        <name>S-adenosyl-L-methionine</name>
        <dbReference type="ChEBI" id="CHEBI:59789"/>
    </ligand>
</feature>
<dbReference type="SUPFAM" id="SSF53335">
    <property type="entry name" value="S-adenosyl-L-methionine-dependent methyltransferases"/>
    <property type="match status" value="1"/>
</dbReference>
<reference evidence="7" key="1">
    <citation type="journal article" date="2016" name="Nat. Commun.">
        <title>The channel catfish genome sequence provides insights into the evolution of scale formation in teleosts.</title>
        <authorList>
            <person name="Liu Z."/>
            <person name="Liu S."/>
            <person name="Yao J."/>
            <person name="Bao L."/>
            <person name="Zhang J."/>
            <person name="Li Y."/>
            <person name="Jiang C."/>
            <person name="Sun L."/>
            <person name="Wang R."/>
            <person name="Zhang Y."/>
            <person name="Zhou T."/>
            <person name="Zeng Q."/>
            <person name="Fu Q."/>
            <person name="Gao S."/>
            <person name="Li N."/>
            <person name="Koren S."/>
            <person name="Jiang Y."/>
            <person name="Zimin A."/>
            <person name="Xu P."/>
            <person name="Phillippy A.M."/>
            <person name="Geng X."/>
            <person name="Song L."/>
            <person name="Sun F."/>
            <person name="Li C."/>
            <person name="Wang X."/>
            <person name="Chen A."/>
            <person name="Jin Y."/>
            <person name="Yuan Z."/>
            <person name="Yang Y."/>
            <person name="Tan S."/>
            <person name="Peatman E."/>
            <person name="Lu J."/>
            <person name="Qin Z."/>
            <person name="Dunham R."/>
            <person name="Li Z."/>
            <person name="Sonstegard T."/>
            <person name="Feng J."/>
            <person name="Danzmann R.G."/>
            <person name="Schroeder S."/>
            <person name="Scheffler B."/>
            <person name="Duke M.V."/>
            <person name="Ballard L."/>
            <person name="Kucuktas H."/>
            <person name="Kaltenboeck L."/>
            <person name="Liu H."/>
            <person name="Armbruster J."/>
            <person name="Xie Y."/>
            <person name="Kirby M.L."/>
            <person name="Tian Y."/>
            <person name="Flanagan M.E."/>
            <person name="Mu W."/>
            <person name="Waldbieser G.C."/>
        </authorList>
    </citation>
    <scope>NUCLEOTIDE SEQUENCE [LARGE SCALE GENOMIC DNA]</scope>
    <source>
        <strain evidence="7">SDA103</strain>
    </source>
</reference>
<evidence type="ECO:0000256" key="1">
    <source>
        <dbReference type="ARBA" id="ARBA00022603"/>
    </source>
</evidence>
<comment type="function">
    <text evidence="5">O-methyltransferase required for two non-consecutive steps during ubiquinone biosynthesis. Catalyzes the 2 O-methylation of 3,4-dihydroxy-5-(all-trans-polyprenyl)benzoic acid into 4-hydroxy-3-methoxy-5-(all-trans-polyprenyl)benzoic acid. Also catalyzes the last step of ubiquinone biosynthesis by mediating methylation of 3-demethylubiquinone into ubiquinone. Also able to mediate the methylation of 3-demethylubiquinol into ubiquinol.</text>
</comment>
<evidence type="ECO:0000259" key="6">
    <source>
        <dbReference type="Pfam" id="PF08241"/>
    </source>
</evidence>
<proteinExistence type="inferred from homology"/>
<evidence type="ECO:0000256" key="3">
    <source>
        <dbReference type="ARBA" id="ARBA00022688"/>
    </source>
</evidence>
<keyword evidence="5" id="KW-0472">Membrane</keyword>
<keyword evidence="5" id="KW-0479">Metal-binding</keyword>
<keyword evidence="4 5" id="KW-0949">S-adenosyl-L-methionine</keyword>
<keyword evidence="5" id="KW-0496">Mitochondrion</keyword>
<dbReference type="GO" id="GO:0010420">
    <property type="term" value="F:polyprenyldihydroxybenzoate methyltransferase activity"/>
    <property type="evidence" value="ECO:0007669"/>
    <property type="project" value="UniProtKB-UniRule"/>
</dbReference>
<dbReference type="CDD" id="cd02440">
    <property type="entry name" value="AdoMet_MTases"/>
    <property type="match status" value="1"/>
</dbReference>
<dbReference type="KEGG" id="ipu:108280168"/>
<dbReference type="InterPro" id="IPR029063">
    <property type="entry name" value="SAM-dependent_MTases_sf"/>
</dbReference>
<keyword evidence="5" id="KW-0999">Mitochondrion inner membrane</keyword>
<dbReference type="GO" id="GO:0061542">
    <property type="term" value="F:3-demethylubiquinol 3-O-methyltransferase activity"/>
    <property type="evidence" value="ECO:0007669"/>
    <property type="project" value="UniProtKB-UniRule"/>
</dbReference>
<comment type="catalytic activity">
    <reaction evidence="5">
        <text>a 3,4-dihydroxy-5-(all-trans-polyprenyl)benzoate + S-adenosyl-L-methionine = a 4-hydroxy-3-methoxy-5-(all-trans-polyprenyl)benzoate + S-adenosyl-L-homocysteine + H(+)</text>
        <dbReference type="Rhea" id="RHEA:44452"/>
        <dbReference type="Rhea" id="RHEA-COMP:10930"/>
        <dbReference type="Rhea" id="RHEA-COMP:10931"/>
        <dbReference type="ChEBI" id="CHEBI:15378"/>
        <dbReference type="ChEBI" id="CHEBI:57856"/>
        <dbReference type="ChEBI" id="CHEBI:59789"/>
        <dbReference type="ChEBI" id="CHEBI:64694"/>
        <dbReference type="ChEBI" id="CHEBI:84443"/>
        <dbReference type="EC" id="2.1.1.114"/>
    </reaction>
</comment>
<dbReference type="EC" id="2.1.1.-" evidence="5"/>
<evidence type="ECO:0000313" key="8">
    <source>
        <dbReference type="RefSeq" id="XP_017350462.1"/>
    </source>
</evidence>
<dbReference type="GO" id="GO:0031314">
    <property type="term" value="C:extrinsic component of mitochondrial inner membrane"/>
    <property type="evidence" value="ECO:0007669"/>
    <property type="project" value="UniProtKB-UniRule"/>
</dbReference>
<dbReference type="Pfam" id="PF08241">
    <property type="entry name" value="Methyltransf_11"/>
    <property type="match status" value="1"/>
</dbReference>
<dbReference type="InterPro" id="IPR010233">
    <property type="entry name" value="UbiG_MeTrfase"/>
</dbReference>
<feature type="binding site" evidence="5">
    <location>
        <position position="211"/>
    </location>
    <ligand>
        <name>Mg(2+)</name>
        <dbReference type="ChEBI" id="CHEBI:18420"/>
    </ligand>
</feature>
<keyword evidence="5" id="KW-0460">Magnesium</keyword>
<feature type="binding site" evidence="5">
    <location>
        <position position="207"/>
    </location>
    <ligand>
        <name>Mg(2+)</name>
        <dbReference type="ChEBI" id="CHEBI:18420"/>
    </ligand>
</feature>
<name>A0A2D0T6E2_ICTPU</name>
<comment type="subcellular location">
    <subcellularLocation>
        <location evidence="5">Mitochondrion inner membrane</location>
        <topology evidence="5">Peripheral membrane protein</topology>
        <orientation evidence="5">Matrix side</orientation>
    </subcellularLocation>
</comment>
<comment type="pathway">
    <text evidence="5">Cofactor biosynthesis; ubiquinone biosynthesis.</text>
</comment>
<gene>
    <name evidence="8" type="primary">coq3</name>
    <name evidence="5" type="synonym">COQ3</name>
</gene>
<reference evidence="8" key="2">
    <citation type="submission" date="2025-08" db="UniProtKB">
        <authorList>
            <consortium name="RefSeq"/>
        </authorList>
    </citation>
    <scope>IDENTIFICATION</scope>
    <source>
        <tissue evidence="8">Blood</tissue>
    </source>
</reference>
<keyword evidence="1 5" id="KW-0489">Methyltransferase</keyword>
<dbReference type="EC" id="2.1.1.114" evidence="5"/>
<dbReference type="NCBIfam" id="TIGR01983">
    <property type="entry name" value="UbiG"/>
    <property type="match status" value="1"/>
</dbReference>
<dbReference type="GeneID" id="108280168"/>
<comment type="cofactor">
    <cofactor evidence="5">
        <name>Mg(2+)</name>
        <dbReference type="ChEBI" id="CHEBI:18420"/>
    </cofactor>
</comment>
<organism evidence="7 8">
    <name type="scientific">Ictalurus punctatus</name>
    <name type="common">Channel catfish</name>
    <name type="synonym">Silurus punctatus</name>
    <dbReference type="NCBI Taxonomy" id="7998"/>
    <lineage>
        <taxon>Eukaryota</taxon>
        <taxon>Metazoa</taxon>
        <taxon>Chordata</taxon>
        <taxon>Craniata</taxon>
        <taxon>Vertebrata</taxon>
        <taxon>Euteleostomi</taxon>
        <taxon>Actinopterygii</taxon>
        <taxon>Neopterygii</taxon>
        <taxon>Teleostei</taxon>
        <taxon>Ostariophysi</taxon>
        <taxon>Siluriformes</taxon>
        <taxon>Ictaluridae</taxon>
        <taxon>Ictalurus</taxon>
    </lineage>
</organism>
<dbReference type="GO" id="GO:0120537">
    <property type="term" value="F:3-demethylubiquinone 3-O-methyltransferase activity"/>
    <property type="evidence" value="ECO:0007669"/>
    <property type="project" value="RHEA"/>
</dbReference>
<dbReference type="PANTHER" id="PTHR43464">
    <property type="entry name" value="METHYLTRANSFERASE"/>
    <property type="match status" value="1"/>
</dbReference>
<feature type="binding site" evidence="5">
    <location>
        <position position="157"/>
    </location>
    <ligand>
        <name>S-adenosyl-L-methionine</name>
        <dbReference type="ChEBI" id="CHEBI:59789"/>
    </ligand>
</feature>
<protein>
    <recommendedName>
        <fullName evidence="5">Ubiquinone biosynthesis O-methyltransferase, mitochondrial</fullName>
    </recommendedName>
    <alternativeName>
        <fullName evidence="5">3-demethylubiquinol 3-O-methyltransferase</fullName>
        <ecNumber evidence="5">2.1.1.64</ecNumber>
    </alternativeName>
    <alternativeName>
        <fullName evidence="5">3-demethylubiquinone 3-O-methyltransferase</fullName>
        <ecNumber evidence="5">2.1.1.-</ecNumber>
    </alternativeName>
    <alternativeName>
        <fullName evidence="5">Polyprenyldihydroxybenzoate methyltransferase</fullName>
        <ecNumber evidence="5">2.1.1.114</ecNumber>
    </alternativeName>
</protein>
<keyword evidence="7" id="KW-1185">Reference proteome</keyword>
<sequence length="333" mass="37144">MFSKQSVRLAGFVLIKSRLTCPIPVIKYATNECQCAALKRSHTSWTGHKQHTHSEGKTRGVHIHNVRPISYSTLDPAEVRKFQVLANKWWDIQGEFAPLHAMNELRVPFIRDNLLTVHGGGVMGRPLSGLRILDVGCGGGLLTEPLGRMGAEVLGVDPVEVSVRTAELHSSLDPALRGRVRYRACTLEDLTEEEGNEEAFDAIVASEVLEHLADLDTFVHCCYRMLKPGGSVFITTISRTRLSYVLGILVAEQVLRIVPRGTHEWDKFITPVELETILESSGIIVQSVRGMLYNPLSKCWSWQQSTAVNYALHAIKQKEEPLHQTPTEDSTFI</sequence>
<dbReference type="GO" id="GO:0032259">
    <property type="term" value="P:methylation"/>
    <property type="evidence" value="ECO:0007669"/>
    <property type="project" value="UniProtKB-KW"/>
</dbReference>
<dbReference type="OrthoDB" id="3265906at2759"/>
<comment type="catalytic activity">
    <reaction evidence="5">
        <text>a 3-demethylubiquinol + S-adenosyl-L-methionine = a ubiquinol + S-adenosyl-L-homocysteine + H(+)</text>
        <dbReference type="Rhea" id="RHEA:44380"/>
        <dbReference type="Rhea" id="RHEA-COMP:9566"/>
        <dbReference type="Rhea" id="RHEA-COMP:10914"/>
        <dbReference type="ChEBI" id="CHEBI:15378"/>
        <dbReference type="ChEBI" id="CHEBI:17976"/>
        <dbReference type="ChEBI" id="CHEBI:57856"/>
        <dbReference type="ChEBI" id="CHEBI:59789"/>
        <dbReference type="ChEBI" id="CHEBI:84422"/>
        <dbReference type="EC" id="2.1.1.64"/>
    </reaction>
</comment>
<dbReference type="Proteomes" id="UP000221080">
    <property type="component" value="Chromosome 20"/>
</dbReference>
<dbReference type="Gene3D" id="3.40.50.150">
    <property type="entry name" value="Vaccinia Virus protein VP39"/>
    <property type="match status" value="1"/>
</dbReference>
<comment type="subunit">
    <text evidence="5">Component of a multi-subunit COQ enzyme complex, composed of at least COQ3, COQ4, COQ5, COQ6, COQ7 and COQ9.</text>
</comment>
<feature type="binding site" evidence="5">
    <location>
        <position position="136"/>
    </location>
    <ligand>
        <name>S-adenosyl-L-methionine</name>
        <dbReference type="ChEBI" id="CHEBI:59789"/>
    </ligand>
</feature>
<keyword evidence="2 5" id="KW-0808">Transferase</keyword>
<dbReference type="HAMAP" id="MF_00472">
    <property type="entry name" value="UbiG"/>
    <property type="match status" value="1"/>
</dbReference>
<dbReference type="RefSeq" id="XP_017350462.1">
    <property type="nucleotide sequence ID" value="XM_017494973.3"/>
</dbReference>
<dbReference type="UniPathway" id="UPA00232"/>
<evidence type="ECO:0000313" key="7">
    <source>
        <dbReference type="Proteomes" id="UP000221080"/>
    </source>
</evidence>
<comment type="similarity">
    <text evidence="5">Belongs to the class I-like SAM-binding methyltransferase superfamily. UbiG/COQ3 family.</text>
</comment>